<feature type="transmembrane region" description="Helical" evidence="1">
    <location>
        <begin position="124"/>
        <end position="143"/>
    </location>
</feature>
<accession>A0A848KDL1</accession>
<reference evidence="2 3" key="2">
    <citation type="submission" date="2020-06" db="EMBL/GenBank/DDBJ databases">
        <title>Antribacter stalactiti gen. nov., sp. nov., a new member of the family Nacardiaceae isolated from a cave.</title>
        <authorList>
            <person name="Kim I.S."/>
        </authorList>
    </citation>
    <scope>NUCLEOTIDE SEQUENCE [LARGE SCALE GENOMIC DNA]</scope>
    <source>
        <strain evidence="2 3">YC2-7</strain>
    </source>
</reference>
<keyword evidence="3" id="KW-1185">Reference proteome</keyword>
<feature type="transmembrane region" description="Helical" evidence="1">
    <location>
        <begin position="59"/>
        <end position="78"/>
    </location>
</feature>
<keyword evidence="1" id="KW-1133">Transmembrane helix</keyword>
<evidence type="ECO:0000256" key="1">
    <source>
        <dbReference type="SAM" id="Phobius"/>
    </source>
</evidence>
<dbReference type="Proteomes" id="UP000535543">
    <property type="component" value="Unassembled WGS sequence"/>
</dbReference>
<dbReference type="AlphaFoldDB" id="A0A848KDL1"/>
<keyword evidence="1" id="KW-0472">Membrane</keyword>
<evidence type="ECO:0000313" key="3">
    <source>
        <dbReference type="Proteomes" id="UP000535543"/>
    </source>
</evidence>
<feature type="transmembrane region" description="Helical" evidence="1">
    <location>
        <begin position="179"/>
        <end position="196"/>
    </location>
</feature>
<feature type="transmembrane region" description="Helical" evidence="1">
    <location>
        <begin position="273"/>
        <end position="292"/>
    </location>
</feature>
<reference evidence="2 3" key="1">
    <citation type="submission" date="2019-05" db="EMBL/GenBank/DDBJ databases">
        <authorList>
            <person name="Lee S.D."/>
        </authorList>
    </citation>
    <scope>NUCLEOTIDE SEQUENCE [LARGE SCALE GENOMIC DNA]</scope>
    <source>
        <strain evidence="2 3">YC2-7</strain>
    </source>
</reference>
<dbReference type="EMBL" id="VCQU01000004">
    <property type="protein sequence ID" value="NMN95836.1"/>
    <property type="molecule type" value="Genomic_DNA"/>
</dbReference>
<comment type="caution">
    <text evidence="2">The sequence shown here is derived from an EMBL/GenBank/DDBJ whole genome shotgun (WGS) entry which is preliminary data.</text>
</comment>
<keyword evidence="1" id="KW-0812">Transmembrane</keyword>
<evidence type="ECO:0000313" key="2">
    <source>
        <dbReference type="EMBL" id="NMN95836.1"/>
    </source>
</evidence>
<dbReference type="RefSeq" id="WP_169587189.1">
    <property type="nucleotide sequence ID" value="NZ_VCQU01000004.1"/>
</dbReference>
<name>A0A848KDL1_9NOCA</name>
<feature type="transmembrane region" description="Helical" evidence="1">
    <location>
        <begin position="203"/>
        <end position="224"/>
    </location>
</feature>
<proteinExistence type="predicted"/>
<organism evidence="2 3">
    <name type="scientific">Antrihabitans stalactiti</name>
    <dbReference type="NCBI Taxonomy" id="2584121"/>
    <lineage>
        <taxon>Bacteria</taxon>
        <taxon>Bacillati</taxon>
        <taxon>Actinomycetota</taxon>
        <taxon>Actinomycetes</taxon>
        <taxon>Mycobacteriales</taxon>
        <taxon>Nocardiaceae</taxon>
        <taxon>Antrihabitans</taxon>
    </lineage>
</organism>
<sequence length="506" mass="55099">MSATTATADRPDEAFSVRQVLEHAVLVLAMRWLFLVVCVVVAFLHTWERVVDEALSGSVIGYVFVLPILAGIAGQGIARRRSGELPIHDRQIDTIVGGLGVIVTIAIEGLWLRRYDNQYSLSHLDLLAATVFSASGAILLFGLRPVARFWSVWLLLLLTVNPLLYRMVAIAMGGSRFDYSFVLVLIAGVAGGIAVARTPRRALWGFVCTVIIGLLTLWLVQSVWPNAHVIVLQLVPTVTAAITTGTAFFLFARRGRTKRPLGRTVLPTTARTVVRSGLALATATVVLFFLPLPPVFPEITTTGPPGSASEPLGVPTGWGQVGIEEYDWVRSFFGRDARLVRQTVLANAGNPGWDARSRPRRLVVDTLTTTNAVTLGLYPEATLYRLANTRTSRTLELKLGHGVTGSLYTSVNDDLLLTWTKLVFTWIRDNSTQRVTVISVDNHESDAEFPVAAPSMASNFGTSIAVFLRGNHIAANENPDFKDLDLLTEFGTRLVSAQFERAGGAP</sequence>
<feature type="transmembrane region" description="Helical" evidence="1">
    <location>
        <begin position="90"/>
        <end position="112"/>
    </location>
</feature>
<gene>
    <name evidence="2" type="ORF">FGL95_12400</name>
</gene>
<protein>
    <submittedName>
        <fullName evidence="2">Uncharacterized protein</fullName>
    </submittedName>
</protein>
<feature type="transmembrane region" description="Helical" evidence="1">
    <location>
        <begin position="150"/>
        <end position="173"/>
    </location>
</feature>
<feature type="transmembrane region" description="Helical" evidence="1">
    <location>
        <begin position="230"/>
        <end position="252"/>
    </location>
</feature>
<feature type="transmembrane region" description="Helical" evidence="1">
    <location>
        <begin position="25"/>
        <end position="47"/>
    </location>
</feature>